<keyword evidence="1" id="KW-0808">Transferase</keyword>
<dbReference type="RefSeq" id="WP_211876209.1">
    <property type="nucleotide sequence ID" value="NZ_JAAEDH010000031.1"/>
</dbReference>
<protein>
    <recommendedName>
        <fullName evidence="2">Glycosyl transferase CAP10 domain-containing protein</fullName>
    </recommendedName>
</protein>
<dbReference type="AlphaFoldDB" id="A0AAF1K049"/>
<dbReference type="Pfam" id="PF05686">
    <property type="entry name" value="Glyco_transf_90"/>
    <property type="match status" value="1"/>
</dbReference>
<dbReference type="InterPro" id="IPR051091">
    <property type="entry name" value="O-Glucosyltr/Glycosyltrsf_90"/>
</dbReference>
<proteinExistence type="predicted"/>
<comment type="caution">
    <text evidence="3">The sequence shown here is derived from an EMBL/GenBank/DDBJ whole genome shotgun (WGS) entry which is preliminary data.</text>
</comment>
<dbReference type="InterPro" id="IPR006598">
    <property type="entry name" value="CAP10"/>
</dbReference>
<feature type="domain" description="Glycosyl transferase CAP10" evidence="2">
    <location>
        <begin position="98"/>
        <end position="319"/>
    </location>
</feature>
<name>A0AAF1K049_9PROT</name>
<reference evidence="3" key="2">
    <citation type="journal article" date="2021" name="Syst. Appl. Microbiol.">
        <title>Roseomonas hellenica sp. nov., isolated from roots of wild-growing Alkanna tinctoria.</title>
        <authorList>
            <person name="Rat A."/>
            <person name="Naranjo H.D."/>
            <person name="Lebbe L."/>
            <person name="Cnockaert M."/>
            <person name="Krigas N."/>
            <person name="Grigoriadou K."/>
            <person name="Maloupa E."/>
            <person name="Willems A."/>
        </authorList>
    </citation>
    <scope>NUCLEOTIDE SEQUENCE</scope>
    <source>
        <strain evidence="3">LMG 28251</strain>
    </source>
</reference>
<evidence type="ECO:0000259" key="2">
    <source>
        <dbReference type="SMART" id="SM00672"/>
    </source>
</evidence>
<sequence length="336" mass="36864">MPSFQGIEFDHTVDGVTGLLRQLSFTIADDSAIAIANAALPISCIRVTFTPGGGLAVGVPFEHRWTPELSNMTQRWLQAWPIFLAARRRYPDATGHTLLCVNDIPDVPGLAFSGNGTGSLLIPDADFIRHQGYAALRRFARHAGQAWNSRRDQVFWRGSSTGNPVTSNGEAVAAIPRIRLVRVVRAWQRDDLFDVGITQLVQMDAAAEMIAQGYDIMATPVPQEAFGQYRHALDIDGNTSSWAGLFAKLLLGSTVLKIDSALGHRQWFYDRLIPFRNFVPVRADLSDLLGAAEWLRHNPIASQAIAARGAELAEAMSFEAEMAAGAARIRESLRQD</sequence>
<accession>A0AAF1K049</accession>
<evidence type="ECO:0000313" key="4">
    <source>
        <dbReference type="Proteomes" id="UP001196068"/>
    </source>
</evidence>
<keyword evidence="4" id="KW-1185">Reference proteome</keyword>
<reference evidence="3" key="1">
    <citation type="submission" date="2020-01" db="EMBL/GenBank/DDBJ databases">
        <authorList>
            <person name="Rat A."/>
        </authorList>
    </citation>
    <scope>NUCLEOTIDE SEQUENCE</scope>
    <source>
        <strain evidence="3">LMG 28251</strain>
    </source>
</reference>
<dbReference type="EMBL" id="JAAEDH010000031">
    <property type="protein sequence ID" value="MBR0657346.1"/>
    <property type="molecule type" value="Genomic_DNA"/>
</dbReference>
<dbReference type="PANTHER" id="PTHR12203:SF35">
    <property type="entry name" value="PROTEIN O-GLUCOSYLTRANSFERASE 1"/>
    <property type="match status" value="1"/>
</dbReference>
<dbReference type="Proteomes" id="UP001196068">
    <property type="component" value="Unassembled WGS sequence"/>
</dbReference>
<dbReference type="GO" id="GO:0016740">
    <property type="term" value="F:transferase activity"/>
    <property type="evidence" value="ECO:0007669"/>
    <property type="project" value="UniProtKB-KW"/>
</dbReference>
<evidence type="ECO:0000313" key="3">
    <source>
        <dbReference type="EMBL" id="MBR0657346.1"/>
    </source>
</evidence>
<organism evidence="3 4">
    <name type="scientific">Plastoroseomonas arctica</name>
    <dbReference type="NCBI Taxonomy" id="1509237"/>
    <lineage>
        <taxon>Bacteria</taxon>
        <taxon>Pseudomonadati</taxon>
        <taxon>Pseudomonadota</taxon>
        <taxon>Alphaproteobacteria</taxon>
        <taxon>Acetobacterales</taxon>
        <taxon>Acetobacteraceae</taxon>
        <taxon>Plastoroseomonas</taxon>
    </lineage>
</organism>
<gene>
    <name evidence="3" type="ORF">GXW79_19885</name>
</gene>
<dbReference type="SMART" id="SM00672">
    <property type="entry name" value="CAP10"/>
    <property type="match status" value="1"/>
</dbReference>
<evidence type="ECO:0000256" key="1">
    <source>
        <dbReference type="ARBA" id="ARBA00022679"/>
    </source>
</evidence>
<dbReference type="PANTHER" id="PTHR12203">
    <property type="entry name" value="KDEL LYS-ASP-GLU-LEU CONTAINING - RELATED"/>
    <property type="match status" value="1"/>
</dbReference>